<evidence type="ECO:0000313" key="4">
    <source>
        <dbReference type="RefSeq" id="XP_011311662.1"/>
    </source>
</evidence>
<dbReference type="KEGG" id="fas:105271664"/>
<accession>A0A9R1TLY5</accession>
<feature type="compositionally biased region" description="Basic and acidic residues" evidence="1">
    <location>
        <begin position="102"/>
        <end position="115"/>
    </location>
</feature>
<organism evidence="2">
    <name type="scientific">Fopius arisanus</name>
    <dbReference type="NCBI Taxonomy" id="64838"/>
    <lineage>
        <taxon>Eukaryota</taxon>
        <taxon>Metazoa</taxon>
        <taxon>Ecdysozoa</taxon>
        <taxon>Arthropoda</taxon>
        <taxon>Hexapoda</taxon>
        <taxon>Insecta</taxon>
        <taxon>Pterygota</taxon>
        <taxon>Neoptera</taxon>
        <taxon>Endopterygota</taxon>
        <taxon>Hymenoptera</taxon>
        <taxon>Apocrita</taxon>
        <taxon>Ichneumonoidea</taxon>
        <taxon>Braconidae</taxon>
        <taxon>Opiinae</taxon>
        <taxon>Fopius</taxon>
    </lineage>
</organism>
<proteinExistence type="predicted"/>
<accession>A0A0C9R658</accession>
<dbReference type="GeneID" id="105271664"/>
<protein>
    <submittedName>
        <fullName evidence="2 4">Uncharacterized protein</fullName>
    </submittedName>
</protein>
<gene>
    <name evidence="4" type="primary">LOC105271664</name>
    <name evidence="2" type="ORF">g.10098</name>
</gene>
<evidence type="ECO:0000256" key="1">
    <source>
        <dbReference type="SAM" id="MobiDB-lite"/>
    </source>
</evidence>
<sequence>MSEICPTTSQQLAAAAIAFHRARRKFSENPSEPVYKNSERIQACNKTENSTRLRIASGFCCGRNSESFENPFHQEKRTRDSVRDFVKTVSRDKYSDASGQNEPDKYKDAEEKLDVSSETNELRSSLKKNCVCCHQKLDDGDSINHFQKTGFPTIGVHPENDSGNDDESLDFPQKLYEWERRSREESLMKMQRLYQRNNRMKHEPRYQSLFGHFHCCQMHHCTKISAKPINSILCANWSSMPARLLCPKFLHERKCEIERQAKDYCNQKMHLRFNNPHSSGMRSLPEESYTDDEDSVKNFLQIKHRDSVDILVEKFKSKRIQEEQIDEVGEFCCGISETTSCSGMQDLVSNETTREAKSCEDNVDTETCCTRKNSTKELRFNKLADRLKHKSRRSRLTKPTVHYKDQSSST</sequence>
<dbReference type="Proteomes" id="UP000694866">
    <property type="component" value="Unplaced"/>
</dbReference>
<feature type="region of interest" description="Disordered" evidence="1">
    <location>
        <begin position="90"/>
        <end position="117"/>
    </location>
</feature>
<dbReference type="EMBL" id="GBYB01011774">
    <property type="protein sequence ID" value="JAG81541.1"/>
    <property type="molecule type" value="Transcribed_RNA"/>
</dbReference>
<name>A0A0C9R658_9HYME</name>
<evidence type="ECO:0000313" key="2">
    <source>
        <dbReference type="EMBL" id="JAG81541.1"/>
    </source>
</evidence>
<reference evidence="2" key="1">
    <citation type="submission" date="2015-01" db="EMBL/GenBank/DDBJ databases">
        <title>Transcriptome Assembly of Fopius arisanus.</title>
        <authorList>
            <person name="Geib S."/>
        </authorList>
    </citation>
    <scope>NUCLEOTIDE SEQUENCE</scope>
</reference>
<reference evidence="4" key="2">
    <citation type="submission" date="2025-04" db="UniProtKB">
        <authorList>
            <consortium name="RefSeq"/>
        </authorList>
    </citation>
    <scope>IDENTIFICATION</scope>
    <source>
        <strain evidence="4">USDA-PBARC FA_bdor</strain>
        <tissue evidence="4">Whole organism</tissue>
    </source>
</reference>
<keyword evidence="3" id="KW-1185">Reference proteome</keyword>
<evidence type="ECO:0000313" key="3">
    <source>
        <dbReference type="Proteomes" id="UP000694866"/>
    </source>
</evidence>
<dbReference type="RefSeq" id="XP_011311662.1">
    <property type="nucleotide sequence ID" value="XM_011313360.1"/>
</dbReference>
<dbReference type="AlphaFoldDB" id="A0A0C9R658"/>
<dbReference type="OrthoDB" id="7667000at2759"/>